<evidence type="ECO:0000313" key="1">
    <source>
        <dbReference type="EMBL" id="BBM83958.1"/>
    </source>
</evidence>
<accession>A0A5S9IL91</accession>
<dbReference type="EMBL" id="AP019860">
    <property type="protein sequence ID" value="BBM83958.1"/>
    <property type="molecule type" value="Genomic_DNA"/>
</dbReference>
<dbReference type="Proteomes" id="UP000326354">
    <property type="component" value="Chromosome"/>
</dbReference>
<protein>
    <submittedName>
        <fullName evidence="1">Uncharacterized protein</fullName>
    </submittedName>
</protein>
<name>A0A5S9IL91_UABAM</name>
<evidence type="ECO:0000313" key="2">
    <source>
        <dbReference type="Proteomes" id="UP000326354"/>
    </source>
</evidence>
<proteinExistence type="predicted"/>
<organism evidence="1 2">
    <name type="scientific">Uabimicrobium amorphum</name>
    <dbReference type="NCBI Taxonomy" id="2596890"/>
    <lineage>
        <taxon>Bacteria</taxon>
        <taxon>Pseudomonadati</taxon>
        <taxon>Planctomycetota</taxon>
        <taxon>Candidatus Uabimicrobiia</taxon>
        <taxon>Candidatus Uabimicrobiales</taxon>
        <taxon>Candidatus Uabimicrobiaceae</taxon>
        <taxon>Candidatus Uabimicrobium</taxon>
    </lineage>
</organism>
<dbReference type="RefSeq" id="WP_151968139.1">
    <property type="nucleotide sequence ID" value="NZ_AP019860.1"/>
</dbReference>
<keyword evidence="2" id="KW-1185">Reference proteome</keyword>
<gene>
    <name evidence="1" type="ORF">UABAM_02313</name>
</gene>
<dbReference type="KEGG" id="uam:UABAM_02313"/>
<reference evidence="1 2" key="1">
    <citation type="submission" date="2019-08" db="EMBL/GenBank/DDBJ databases">
        <title>Complete genome sequence of Candidatus Uab amorphum.</title>
        <authorList>
            <person name="Shiratori T."/>
            <person name="Suzuki S."/>
            <person name="Kakizawa Y."/>
            <person name="Ishida K."/>
        </authorList>
    </citation>
    <scope>NUCLEOTIDE SEQUENCE [LARGE SCALE GENOMIC DNA]</scope>
    <source>
        <strain evidence="1 2">SRT547</strain>
    </source>
</reference>
<sequence length="258" mass="30661">MTTQKFNTANIDDSPYYQNVIKNYQRAIEILQDAPYVQKYLAIQSQMEHEEILWLRLHIDWFDCAISMLQEEEIFYLEEVKQKAIYYLNRYYRPQIKLELDKDPSWRWLMQQDNQITKGFFQTYSNGIIPMYPVKQGAAAGLYQMGSNYAELLLPIPVSEGEIEINVPLRLSIAFRWTDEKMWGEINIRVNSEKILSKTQKHFLTLFRVDLNYSQSIEKNLIVNAYGKFFVSNDFNQMNVIKEFLNNKKLHCTLKLHA</sequence>
<dbReference type="AlphaFoldDB" id="A0A5S9IL91"/>